<accession>A0A662ZH04</accession>
<dbReference type="Proteomes" id="UP000243374">
    <property type="component" value="Unassembled WGS sequence"/>
</dbReference>
<sequence length="101" mass="12047">MTDMEHKPNGWNLPINQMTEEEWKEYFECRKKYDIHLSEKEIAENLIKANKVRADQRKYIEISRKIPLIPSIAIVSKAFEGLKALKDYNLSWAKEVYPDEF</sequence>
<keyword evidence="2" id="KW-1185">Reference proteome</keyword>
<evidence type="ECO:0000313" key="2">
    <source>
        <dbReference type="Proteomes" id="UP000243374"/>
    </source>
</evidence>
<reference evidence="1 2" key="1">
    <citation type="submission" date="2016-10" db="EMBL/GenBank/DDBJ databases">
        <authorList>
            <person name="Varghese N."/>
            <person name="Submissions S."/>
        </authorList>
    </citation>
    <scope>NUCLEOTIDE SEQUENCE [LARGE SCALE GENOMIC DNA]</scope>
    <source>
        <strain evidence="1 2">22B</strain>
    </source>
</reference>
<dbReference type="RefSeq" id="WP_074841988.1">
    <property type="nucleotide sequence ID" value="NZ_CP047056.1"/>
</dbReference>
<gene>
    <name evidence="1" type="ORF">SAMN04487865_11391</name>
</gene>
<dbReference type="AlphaFoldDB" id="A0A662ZH04"/>
<dbReference type="OrthoDB" id="9832200at2"/>
<dbReference type="EMBL" id="FOSF01000139">
    <property type="protein sequence ID" value="SFK60720.1"/>
    <property type="molecule type" value="Genomic_DNA"/>
</dbReference>
<evidence type="ECO:0000313" key="1">
    <source>
        <dbReference type="EMBL" id="SFK60720.1"/>
    </source>
</evidence>
<organism evidence="1 2">
    <name type="scientific">Succinivibrio dextrinosolvens</name>
    <dbReference type="NCBI Taxonomy" id="83771"/>
    <lineage>
        <taxon>Bacteria</taxon>
        <taxon>Pseudomonadati</taxon>
        <taxon>Pseudomonadota</taxon>
        <taxon>Gammaproteobacteria</taxon>
        <taxon>Aeromonadales</taxon>
        <taxon>Succinivibrionaceae</taxon>
        <taxon>Succinivibrio</taxon>
    </lineage>
</organism>
<proteinExistence type="predicted"/>
<name>A0A662ZH04_9GAMM</name>
<protein>
    <submittedName>
        <fullName evidence="1">Uncharacterized protein</fullName>
    </submittedName>
</protein>